<dbReference type="RefSeq" id="WP_019349977.1">
    <property type="nucleotide sequence ID" value="NZ_UGGT01000001.1"/>
</dbReference>
<sequence length="218" mass="24776">MPNPNDEYRTLILQWFYDRNANATSKYGKKGSAVKISEIKKSLKEKRGLTQNQVQSNLTYLIDKNWINETETEKTIYVNQGERVNKTTWYEISSDGIDKIEEESEFKENPRYAGININATGSNVITMGDGNIINTQFQSLHNELTELKKIIVSSRLSDKEKLDIAADIETLKDQLIKPEPDKTIIGHLWSNIKKVADIIDVSDKIIKISPLISTIIGC</sequence>
<organism evidence="1 2">
    <name type="scientific">Fluoribacter dumoffii</name>
    <dbReference type="NCBI Taxonomy" id="463"/>
    <lineage>
        <taxon>Bacteria</taxon>
        <taxon>Pseudomonadati</taxon>
        <taxon>Pseudomonadota</taxon>
        <taxon>Gammaproteobacteria</taxon>
        <taxon>Legionellales</taxon>
        <taxon>Legionellaceae</taxon>
        <taxon>Fluoribacter</taxon>
    </lineage>
</organism>
<evidence type="ECO:0000313" key="1">
    <source>
        <dbReference type="EMBL" id="STO22030.1"/>
    </source>
</evidence>
<dbReference type="EMBL" id="UGGT01000001">
    <property type="protein sequence ID" value="STO22030.1"/>
    <property type="molecule type" value="Genomic_DNA"/>
</dbReference>
<dbReference type="GeneID" id="93292901"/>
<dbReference type="Proteomes" id="UP000254554">
    <property type="component" value="Unassembled WGS sequence"/>
</dbReference>
<name>A0A377GBX7_9GAMM</name>
<proteinExistence type="predicted"/>
<gene>
    <name evidence="1" type="ORF">NCTC11370_02114</name>
</gene>
<keyword evidence="2" id="KW-1185">Reference proteome</keyword>
<evidence type="ECO:0000313" key="2">
    <source>
        <dbReference type="Proteomes" id="UP000254554"/>
    </source>
</evidence>
<accession>A0A377GBX7</accession>
<protein>
    <submittedName>
        <fullName evidence="1">Uncharacterized protein</fullName>
    </submittedName>
</protein>
<dbReference type="OrthoDB" id="9959395at2"/>
<reference evidence="1 2" key="1">
    <citation type="submission" date="2018-06" db="EMBL/GenBank/DDBJ databases">
        <authorList>
            <consortium name="Pathogen Informatics"/>
            <person name="Doyle S."/>
        </authorList>
    </citation>
    <scope>NUCLEOTIDE SEQUENCE [LARGE SCALE GENOMIC DNA]</scope>
    <source>
        <strain evidence="1 2">NCTC11370</strain>
    </source>
</reference>
<dbReference type="AlphaFoldDB" id="A0A377GBX7"/>